<proteinExistence type="predicted"/>
<reference evidence="2" key="1">
    <citation type="submission" date="2025-08" db="UniProtKB">
        <authorList>
            <consortium name="Ensembl"/>
        </authorList>
    </citation>
    <scope>IDENTIFICATION</scope>
</reference>
<evidence type="ECO:0000313" key="2">
    <source>
        <dbReference type="Ensembl" id="ENSPTEP00000020497.1"/>
    </source>
</evidence>
<dbReference type="PROSITE" id="PS50805">
    <property type="entry name" value="KRAB"/>
    <property type="match status" value="1"/>
</dbReference>
<evidence type="ECO:0000313" key="3">
    <source>
        <dbReference type="Proteomes" id="UP000694416"/>
    </source>
</evidence>
<name>A0A8C9LQ85_9PRIM</name>
<evidence type="ECO:0000259" key="1">
    <source>
        <dbReference type="PROSITE" id="PS50805"/>
    </source>
</evidence>
<dbReference type="PANTHER" id="PTHR23232:SF163">
    <property type="entry name" value="ZINC FINGER PROTEIN 589"/>
    <property type="match status" value="1"/>
</dbReference>
<dbReference type="InterPro" id="IPR050169">
    <property type="entry name" value="Krueppel_C2H2_ZnF"/>
</dbReference>
<dbReference type="Pfam" id="PF01352">
    <property type="entry name" value="KRAB"/>
    <property type="match status" value="1"/>
</dbReference>
<accession>A0A8C9LQ85</accession>
<protein>
    <recommendedName>
        <fullName evidence="1">KRAB domain-containing protein</fullName>
    </recommendedName>
</protein>
<dbReference type="SMART" id="SM00349">
    <property type="entry name" value="KRAB"/>
    <property type="match status" value="1"/>
</dbReference>
<keyword evidence="3" id="KW-1185">Reference proteome</keyword>
<reference evidence="2" key="2">
    <citation type="submission" date="2025-09" db="UniProtKB">
        <authorList>
            <consortium name="Ensembl"/>
        </authorList>
    </citation>
    <scope>IDENTIFICATION</scope>
</reference>
<dbReference type="Ensembl" id="ENSPTET00000029760.1">
    <property type="protein sequence ID" value="ENSPTEP00000020497.1"/>
    <property type="gene ID" value="ENSPTEG00000021732.1"/>
</dbReference>
<dbReference type="Proteomes" id="UP000694416">
    <property type="component" value="Unplaced"/>
</dbReference>
<dbReference type="SUPFAM" id="SSF109640">
    <property type="entry name" value="KRAB domain (Kruppel-associated box)"/>
    <property type="match status" value="1"/>
</dbReference>
<dbReference type="InterPro" id="IPR036051">
    <property type="entry name" value="KRAB_dom_sf"/>
</dbReference>
<organism evidence="2 3">
    <name type="scientific">Piliocolobus tephrosceles</name>
    <name type="common">Ugandan red Colobus</name>
    <dbReference type="NCBI Taxonomy" id="591936"/>
    <lineage>
        <taxon>Eukaryota</taxon>
        <taxon>Metazoa</taxon>
        <taxon>Chordata</taxon>
        <taxon>Craniata</taxon>
        <taxon>Vertebrata</taxon>
        <taxon>Euteleostomi</taxon>
        <taxon>Mammalia</taxon>
        <taxon>Eutheria</taxon>
        <taxon>Euarchontoglires</taxon>
        <taxon>Primates</taxon>
        <taxon>Haplorrhini</taxon>
        <taxon>Catarrhini</taxon>
        <taxon>Cercopithecidae</taxon>
        <taxon>Colobinae</taxon>
        <taxon>Piliocolobus</taxon>
    </lineage>
</organism>
<feature type="domain" description="KRAB" evidence="1">
    <location>
        <begin position="15"/>
        <end position="64"/>
    </location>
</feature>
<dbReference type="Gene3D" id="6.10.140.140">
    <property type="match status" value="1"/>
</dbReference>
<sequence>MCMEPLRAKREEAFLLFHDVAVDFTQEEWKLLSVAQRTLYRDMMLENYSNLVFLRNPFSKLTLD</sequence>
<dbReference type="CDD" id="cd07765">
    <property type="entry name" value="KRAB_A-box"/>
    <property type="match status" value="1"/>
</dbReference>
<dbReference type="AlphaFoldDB" id="A0A8C9LQ85"/>
<dbReference type="InterPro" id="IPR001909">
    <property type="entry name" value="KRAB"/>
</dbReference>
<dbReference type="PANTHER" id="PTHR23232">
    <property type="entry name" value="KRAB DOMAIN C2H2 ZINC FINGER"/>
    <property type="match status" value="1"/>
</dbReference>
<dbReference type="GO" id="GO:0006355">
    <property type="term" value="P:regulation of DNA-templated transcription"/>
    <property type="evidence" value="ECO:0007669"/>
    <property type="project" value="InterPro"/>
</dbReference>